<dbReference type="EMBL" id="JAPDRQ010000028">
    <property type="protein sequence ID" value="KAJ9660810.1"/>
    <property type="molecule type" value="Genomic_DNA"/>
</dbReference>
<protein>
    <submittedName>
        <fullName evidence="1">Uncharacterized protein</fullName>
    </submittedName>
</protein>
<evidence type="ECO:0000313" key="2">
    <source>
        <dbReference type="Proteomes" id="UP001172386"/>
    </source>
</evidence>
<accession>A0ACC3AEJ4</accession>
<evidence type="ECO:0000313" key="1">
    <source>
        <dbReference type="EMBL" id="KAJ9660810.1"/>
    </source>
</evidence>
<reference evidence="1" key="1">
    <citation type="submission" date="2022-10" db="EMBL/GenBank/DDBJ databases">
        <title>Culturing micro-colonial fungi from biological soil crusts in the Mojave desert and describing Neophaeococcomyces mojavensis, and introducing the new genera and species Taxawa tesnikishii.</title>
        <authorList>
            <person name="Kurbessoian T."/>
            <person name="Stajich J.E."/>
        </authorList>
    </citation>
    <scope>NUCLEOTIDE SEQUENCE</scope>
    <source>
        <strain evidence="1">JES_112</strain>
    </source>
</reference>
<comment type="caution">
    <text evidence="1">The sequence shown here is derived from an EMBL/GenBank/DDBJ whole genome shotgun (WGS) entry which is preliminary data.</text>
</comment>
<proteinExistence type="predicted"/>
<dbReference type="Proteomes" id="UP001172386">
    <property type="component" value="Unassembled WGS sequence"/>
</dbReference>
<organism evidence="1 2">
    <name type="scientific">Neophaeococcomyces mojaviensis</name>
    <dbReference type="NCBI Taxonomy" id="3383035"/>
    <lineage>
        <taxon>Eukaryota</taxon>
        <taxon>Fungi</taxon>
        <taxon>Dikarya</taxon>
        <taxon>Ascomycota</taxon>
        <taxon>Pezizomycotina</taxon>
        <taxon>Eurotiomycetes</taxon>
        <taxon>Chaetothyriomycetidae</taxon>
        <taxon>Chaetothyriales</taxon>
        <taxon>Chaetothyriales incertae sedis</taxon>
        <taxon>Neophaeococcomyces</taxon>
    </lineage>
</organism>
<name>A0ACC3AEJ4_9EURO</name>
<keyword evidence="2" id="KW-1185">Reference proteome</keyword>
<gene>
    <name evidence="1" type="ORF">H2198_002349</name>
</gene>
<sequence length="328" mass="35763">MEGLQSLPRNIGGSVQPTFQIYGPLLVKNADAIRSTKCETFTYGGHPRQKLDVYYPTQTQRRPSLASNNVPVLIFLHGGGLVAGSKNIPGFADGLAHANVGHFFAEKLGYTTIIPDYRLMSHGARFPSGGEDLAQVVDWVTETLSRQDGYSSIDLFIMGNSAGGIHLATYMLTADFAASRRKVMSMDPEVPVSLRGIVLLSVPFNFKQTDQSRADVLKAYFGEDVHAHSPQGLLRAAMLKDPDDVFSNVKVMVLNGTLDPEDEILDPKADFLKEWKGLNEDSLAAVTVDMMEGQNHISPPLSLGTDIEKEEAWGFQVGTFLSSLRSSG</sequence>